<sequence length="238" mass="25544">MMQKKKYLFLIVILLSMAFPTFAATKQENRVNDAMDVIVDLIKIPEQSIPPILLSKAYAVAVIPNVTKIGLLIGGHSGKGVIVVRQQDNSWSNPAFISLYGISLGIQLGAQSIDTILVFKSPKGVTELANGKLTLGADVSITIGPIGRRTAASTDINFLSEVYSYSKTRGLFAGLSFEGSNITMDRKSNSVYYGSSSMTPELIFSSSGNIAPASANNFVQILTSQTHQLPIAPKVDDN</sequence>
<protein>
    <recommendedName>
        <fullName evidence="1">Ysc84 actin-binding domain-containing protein</fullName>
    </recommendedName>
</protein>
<dbReference type="GO" id="GO:0035091">
    <property type="term" value="F:phosphatidylinositol binding"/>
    <property type="evidence" value="ECO:0007669"/>
    <property type="project" value="TreeGrafter"/>
</dbReference>
<evidence type="ECO:0000313" key="2">
    <source>
        <dbReference type="EMBL" id="SVA00485.1"/>
    </source>
</evidence>
<accession>A0A381S8S3</accession>
<dbReference type="EMBL" id="UINC01002807">
    <property type="protein sequence ID" value="SVA00485.1"/>
    <property type="molecule type" value="Genomic_DNA"/>
</dbReference>
<reference evidence="2" key="1">
    <citation type="submission" date="2018-05" db="EMBL/GenBank/DDBJ databases">
        <authorList>
            <person name="Lanie J.A."/>
            <person name="Ng W.-L."/>
            <person name="Kazmierczak K.M."/>
            <person name="Andrzejewski T.M."/>
            <person name="Davidsen T.M."/>
            <person name="Wayne K.J."/>
            <person name="Tettelin H."/>
            <person name="Glass J.I."/>
            <person name="Rusch D."/>
            <person name="Podicherti R."/>
            <person name="Tsui H.-C.T."/>
            <person name="Winkler M.E."/>
        </authorList>
    </citation>
    <scope>NUCLEOTIDE SEQUENCE</scope>
</reference>
<evidence type="ECO:0000259" key="1">
    <source>
        <dbReference type="Pfam" id="PF04366"/>
    </source>
</evidence>
<dbReference type="AlphaFoldDB" id="A0A381S8S3"/>
<name>A0A381S8S3_9ZZZZ</name>
<dbReference type="InterPro" id="IPR051702">
    <property type="entry name" value="SH3_domain_YSC84-like"/>
</dbReference>
<dbReference type="Pfam" id="PF04366">
    <property type="entry name" value="Ysc84"/>
    <property type="match status" value="1"/>
</dbReference>
<organism evidence="2">
    <name type="scientific">marine metagenome</name>
    <dbReference type="NCBI Taxonomy" id="408172"/>
    <lineage>
        <taxon>unclassified sequences</taxon>
        <taxon>metagenomes</taxon>
        <taxon>ecological metagenomes</taxon>
    </lineage>
</organism>
<feature type="domain" description="Ysc84 actin-binding" evidence="1">
    <location>
        <begin position="101"/>
        <end position="224"/>
    </location>
</feature>
<dbReference type="CDD" id="cd11524">
    <property type="entry name" value="SYLF"/>
    <property type="match status" value="1"/>
</dbReference>
<proteinExistence type="predicted"/>
<dbReference type="PANTHER" id="PTHR15629">
    <property type="entry name" value="SH3YL1 PROTEIN"/>
    <property type="match status" value="1"/>
</dbReference>
<gene>
    <name evidence="2" type="ORF">METZ01_LOCUS53339</name>
</gene>
<dbReference type="PANTHER" id="PTHR15629:SF2">
    <property type="entry name" value="SH3 DOMAIN-CONTAINING YSC84-LIKE PROTEIN 1"/>
    <property type="match status" value="1"/>
</dbReference>
<dbReference type="InterPro" id="IPR007461">
    <property type="entry name" value="Ysc84_actin-binding"/>
</dbReference>